<evidence type="ECO:0000256" key="1">
    <source>
        <dbReference type="ARBA" id="ARBA00004651"/>
    </source>
</evidence>
<dbReference type="Pfam" id="PF07690">
    <property type="entry name" value="MFS_1"/>
    <property type="match status" value="2"/>
</dbReference>
<feature type="transmembrane region" description="Helical" evidence="6">
    <location>
        <begin position="50"/>
        <end position="70"/>
    </location>
</feature>
<feature type="transmembrane region" description="Helical" evidence="6">
    <location>
        <begin position="106"/>
        <end position="128"/>
    </location>
</feature>
<evidence type="ECO:0000256" key="2">
    <source>
        <dbReference type="ARBA" id="ARBA00022692"/>
    </source>
</evidence>
<keyword evidence="2 6" id="KW-0812">Transmembrane</keyword>
<sequence length="408" mass="41609">MATPSDRSSARLITKEFALLLVAALGAFLSLGMTLPVLPYFVQSLGGGDLAIGVVVGIMAVSAVMVRPFTARAIQNLGFQPLVLIGGVAGAVSTAAYALAGNLPVLLLFRLLSGAALALMFVACIARVMATAPPEQRSKASSYFSVAPYLGIGLGPVIGQPCYDTFGVGPTFVVAGLLQLLGTLPMLLVANHRARGERAPRFHSAALWPGAVLALGIIGVVAFNAYIPLYVDELRGSNPSWMFLAYSVVVLAARIFAGGLPDRIGAVRAGTLATIGVVLGLVIIAAAPSEVWIYVGIVPLGAGIAFQYPGLMALTISRVKESEQAAAVSTFTMFFDVATGLGGLVVGQAAALGGYRAAFAAAACCSVLGLVLLRTIVARGSAPIATTPTTTPAPARFGETACDSSSAA</sequence>
<dbReference type="InterPro" id="IPR036259">
    <property type="entry name" value="MFS_trans_sf"/>
</dbReference>
<dbReference type="GO" id="GO:0005886">
    <property type="term" value="C:plasma membrane"/>
    <property type="evidence" value="ECO:0007669"/>
    <property type="project" value="UniProtKB-SubCell"/>
</dbReference>
<dbReference type="InParanoid" id="A0A545AXD6"/>
<evidence type="ECO:0000256" key="6">
    <source>
        <dbReference type="SAM" id="Phobius"/>
    </source>
</evidence>
<feature type="transmembrane region" description="Helical" evidence="6">
    <location>
        <begin position="357"/>
        <end position="377"/>
    </location>
</feature>
<keyword evidence="4 6" id="KW-0472">Membrane</keyword>
<keyword evidence="3 6" id="KW-1133">Transmembrane helix</keyword>
<feature type="transmembrane region" description="Helical" evidence="6">
    <location>
        <begin position="326"/>
        <end position="351"/>
    </location>
</feature>
<evidence type="ECO:0000313" key="8">
    <source>
        <dbReference type="EMBL" id="TQS45997.1"/>
    </source>
</evidence>
<dbReference type="OrthoDB" id="3998712at2"/>
<feature type="transmembrane region" description="Helical" evidence="6">
    <location>
        <begin position="269"/>
        <end position="287"/>
    </location>
</feature>
<dbReference type="Proteomes" id="UP000317982">
    <property type="component" value="Unassembled WGS sequence"/>
</dbReference>
<comment type="subcellular location">
    <subcellularLocation>
        <location evidence="1">Cell membrane</location>
        <topology evidence="1">Multi-pass membrane protein</topology>
    </subcellularLocation>
</comment>
<dbReference type="PROSITE" id="PS50850">
    <property type="entry name" value="MFS"/>
    <property type="match status" value="1"/>
</dbReference>
<feature type="transmembrane region" description="Helical" evidence="6">
    <location>
        <begin position="82"/>
        <end position="100"/>
    </location>
</feature>
<evidence type="ECO:0000256" key="4">
    <source>
        <dbReference type="ARBA" id="ARBA00023136"/>
    </source>
</evidence>
<evidence type="ECO:0000259" key="7">
    <source>
        <dbReference type="PROSITE" id="PS50850"/>
    </source>
</evidence>
<protein>
    <submittedName>
        <fullName evidence="8">MFS transporter</fullName>
    </submittedName>
</protein>
<dbReference type="Gene3D" id="1.20.1250.20">
    <property type="entry name" value="MFS general substrate transporter like domains"/>
    <property type="match status" value="1"/>
</dbReference>
<feature type="transmembrane region" description="Helical" evidence="6">
    <location>
        <begin position="140"/>
        <end position="159"/>
    </location>
</feature>
<dbReference type="PANTHER" id="PTHR23531:SF1">
    <property type="entry name" value="QUINOLENE RESISTANCE PROTEIN NORA"/>
    <property type="match status" value="1"/>
</dbReference>
<evidence type="ECO:0000256" key="5">
    <source>
        <dbReference type="SAM" id="MobiDB-lite"/>
    </source>
</evidence>
<evidence type="ECO:0000313" key="9">
    <source>
        <dbReference type="Proteomes" id="UP000317982"/>
    </source>
</evidence>
<proteinExistence type="predicted"/>
<name>A0A545AXD6_9ACTN</name>
<keyword evidence="9" id="KW-1185">Reference proteome</keyword>
<dbReference type="AlphaFoldDB" id="A0A545AXD6"/>
<dbReference type="RefSeq" id="WP_142703404.1">
    <property type="nucleotide sequence ID" value="NZ_VIRS01000003.1"/>
</dbReference>
<dbReference type="InterPro" id="IPR011701">
    <property type="entry name" value="MFS"/>
</dbReference>
<dbReference type="InterPro" id="IPR052714">
    <property type="entry name" value="MFS_Exporter"/>
</dbReference>
<feature type="transmembrane region" description="Helical" evidence="6">
    <location>
        <begin position="239"/>
        <end position="257"/>
    </location>
</feature>
<reference evidence="8 9" key="1">
    <citation type="submission" date="2019-07" db="EMBL/GenBank/DDBJ databases">
        <title>Cryptosporangium phraense sp. nov., isolated from plant litter.</title>
        <authorList>
            <person name="Suriyachadkun C."/>
        </authorList>
    </citation>
    <scope>NUCLEOTIDE SEQUENCE [LARGE SCALE GENOMIC DNA]</scope>
    <source>
        <strain evidence="8 9">A-T 5661</strain>
    </source>
</reference>
<feature type="transmembrane region" description="Helical" evidence="6">
    <location>
        <begin position="17"/>
        <end position="38"/>
    </location>
</feature>
<feature type="transmembrane region" description="Helical" evidence="6">
    <location>
        <begin position="202"/>
        <end position="227"/>
    </location>
</feature>
<accession>A0A545AXD6</accession>
<dbReference type="FunCoup" id="A0A545AXD6">
    <property type="interactions" value="3"/>
</dbReference>
<organism evidence="8 9">
    <name type="scientific">Cryptosporangium phraense</name>
    <dbReference type="NCBI Taxonomy" id="2593070"/>
    <lineage>
        <taxon>Bacteria</taxon>
        <taxon>Bacillati</taxon>
        <taxon>Actinomycetota</taxon>
        <taxon>Actinomycetes</taxon>
        <taxon>Cryptosporangiales</taxon>
        <taxon>Cryptosporangiaceae</taxon>
        <taxon>Cryptosporangium</taxon>
    </lineage>
</organism>
<gene>
    <name evidence="8" type="ORF">FL583_05765</name>
</gene>
<dbReference type="InterPro" id="IPR020846">
    <property type="entry name" value="MFS_dom"/>
</dbReference>
<comment type="caution">
    <text evidence="8">The sequence shown here is derived from an EMBL/GenBank/DDBJ whole genome shotgun (WGS) entry which is preliminary data.</text>
</comment>
<feature type="domain" description="Major facilitator superfamily (MFS) profile" evidence="7">
    <location>
        <begin position="16"/>
        <end position="381"/>
    </location>
</feature>
<feature type="region of interest" description="Disordered" evidence="5">
    <location>
        <begin position="388"/>
        <end position="408"/>
    </location>
</feature>
<dbReference type="EMBL" id="VIRS01000003">
    <property type="protein sequence ID" value="TQS45997.1"/>
    <property type="molecule type" value="Genomic_DNA"/>
</dbReference>
<dbReference type="GO" id="GO:0022857">
    <property type="term" value="F:transmembrane transporter activity"/>
    <property type="evidence" value="ECO:0007669"/>
    <property type="project" value="InterPro"/>
</dbReference>
<dbReference type="PANTHER" id="PTHR23531">
    <property type="entry name" value="QUINOLENE RESISTANCE PROTEIN NORA"/>
    <property type="match status" value="1"/>
</dbReference>
<feature type="transmembrane region" description="Helical" evidence="6">
    <location>
        <begin position="171"/>
        <end position="190"/>
    </location>
</feature>
<dbReference type="SUPFAM" id="SSF103473">
    <property type="entry name" value="MFS general substrate transporter"/>
    <property type="match status" value="1"/>
</dbReference>
<feature type="transmembrane region" description="Helical" evidence="6">
    <location>
        <begin position="293"/>
        <end position="314"/>
    </location>
</feature>
<evidence type="ECO:0000256" key="3">
    <source>
        <dbReference type="ARBA" id="ARBA00022989"/>
    </source>
</evidence>